<dbReference type="KEGG" id="tact:SG35_001490"/>
<reference evidence="2 3" key="1">
    <citation type="journal article" date="2015" name="Genome Announc.">
        <title>Draft Genome Sequences of Marine Isolates of Thalassomonas viridans and Thalassomonas actiniarum.</title>
        <authorList>
            <person name="Olonade I."/>
            <person name="van Zyl L.J."/>
            <person name="Trindade M."/>
        </authorList>
    </citation>
    <scope>NUCLEOTIDE SEQUENCE [LARGE SCALE GENOMIC DNA]</scope>
    <source>
        <strain evidence="2 3">A5K-106</strain>
    </source>
</reference>
<evidence type="ECO:0000313" key="3">
    <source>
        <dbReference type="Proteomes" id="UP000032568"/>
    </source>
</evidence>
<accession>A0AAE9YQU3</accession>
<protein>
    <submittedName>
        <fullName evidence="2">Uncharacterized protein</fullName>
    </submittedName>
</protein>
<organism evidence="2 3">
    <name type="scientific">Thalassomonas actiniarum</name>
    <dbReference type="NCBI Taxonomy" id="485447"/>
    <lineage>
        <taxon>Bacteria</taxon>
        <taxon>Pseudomonadati</taxon>
        <taxon>Pseudomonadota</taxon>
        <taxon>Gammaproteobacteria</taxon>
        <taxon>Alteromonadales</taxon>
        <taxon>Colwelliaceae</taxon>
        <taxon>Thalassomonas</taxon>
    </lineage>
</organism>
<dbReference type="AlphaFoldDB" id="A0AAE9YQU3"/>
<feature type="signal peptide" evidence="1">
    <location>
        <begin position="1"/>
        <end position="27"/>
    </location>
</feature>
<gene>
    <name evidence="2" type="ORF">SG35_001490</name>
</gene>
<keyword evidence="3" id="KW-1185">Reference proteome</keyword>
<evidence type="ECO:0000256" key="1">
    <source>
        <dbReference type="SAM" id="SignalP"/>
    </source>
</evidence>
<name>A0AAE9YQU3_9GAMM</name>
<dbReference type="Proteomes" id="UP000032568">
    <property type="component" value="Chromosome"/>
</dbReference>
<evidence type="ECO:0000313" key="2">
    <source>
        <dbReference type="EMBL" id="WDD99390.1"/>
    </source>
</evidence>
<proteinExistence type="predicted"/>
<sequence length="98" mass="10417">MKTIKTTLKTFTLSFALLAASGQSAVANENISQELANISSNFVCTDSPTRCEIQLQEQLAAAAAAAEYSSQESETFPNQESATQSSAFICADSPTRCE</sequence>
<feature type="chain" id="PRO_5041930326" evidence="1">
    <location>
        <begin position="28"/>
        <end position="98"/>
    </location>
</feature>
<keyword evidence="1" id="KW-0732">Signal</keyword>
<dbReference type="EMBL" id="CP059735">
    <property type="protein sequence ID" value="WDD99390.1"/>
    <property type="molecule type" value="Genomic_DNA"/>
</dbReference>
<reference evidence="2 3" key="2">
    <citation type="journal article" date="2022" name="Mar. Drugs">
        <title>Bioassay-Guided Fractionation Leads to the Detection of Cholic Acid Generated by the Rare Thalassomonas sp.</title>
        <authorList>
            <person name="Pheiffer F."/>
            <person name="Schneider Y.K."/>
            <person name="Hansen E.H."/>
            <person name="Andersen J.H."/>
            <person name="Isaksson J."/>
            <person name="Busche T."/>
            <person name="R C."/>
            <person name="Kalinowski J."/>
            <person name="Zyl L.V."/>
            <person name="Trindade M."/>
        </authorList>
    </citation>
    <scope>NUCLEOTIDE SEQUENCE [LARGE SCALE GENOMIC DNA]</scope>
    <source>
        <strain evidence="2 3">A5K-106</strain>
    </source>
</reference>